<dbReference type="EMBL" id="BAABIM010000002">
    <property type="protein sequence ID" value="GAA4687146.1"/>
    <property type="molecule type" value="Genomic_DNA"/>
</dbReference>
<dbReference type="Proteomes" id="UP001500621">
    <property type="component" value="Unassembled WGS sequence"/>
</dbReference>
<evidence type="ECO:0000313" key="2">
    <source>
        <dbReference type="Proteomes" id="UP001500621"/>
    </source>
</evidence>
<sequence length="135" mass="14612">MPPDTPARQSGIHGALAQLDRALDSPRRDGVALGNWRWTVRQRMTAVRDVLAHEQVGPQGTGGDGWLAARGGAAFREREGLLLRLGAAGTQVLEAPDAEAVRVELKRLLADVAHHLQRVHDLAYDEVELELGGSE</sequence>
<keyword evidence="2" id="KW-1185">Reference proteome</keyword>
<accession>A0ABP8WE62</accession>
<evidence type="ECO:0008006" key="3">
    <source>
        <dbReference type="Google" id="ProtNLM"/>
    </source>
</evidence>
<evidence type="ECO:0000313" key="1">
    <source>
        <dbReference type="EMBL" id="GAA4687146.1"/>
    </source>
</evidence>
<name>A0ABP8WE62_9ACTN</name>
<organism evidence="1 2">
    <name type="scientific">Nocardioides nanhaiensis</name>
    <dbReference type="NCBI Taxonomy" id="1476871"/>
    <lineage>
        <taxon>Bacteria</taxon>
        <taxon>Bacillati</taxon>
        <taxon>Actinomycetota</taxon>
        <taxon>Actinomycetes</taxon>
        <taxon>Propionibacteriales</taxon>
        <taxon>Nocardioidaceae</taxon>
        <taxon>Nocardioides</taxon>
    </lineage>
</organism>
<protein>
    <recommendedName>
        <fullName evidence="3">DUF664 domain-containing protein</fullName>
    </recommendedName>
</protein>
<gene>
    <name evidence="1" type="ORF">GCM10023226_26190</name>
</gene>
<proteinExistence type="predicted"/>
<comment type="caution">
    <text evidence="1">The sequence shown here is derived from an EMBL/GenBank/DDBJ whole genome shotgun (WGS) entry which is preliminary data.</text>
</comment>
<reference evidence="2" key="1">
    <citation type="journal article" date="2019" name="Int. J. Syst. Evol. Microbiol.">
        <title>The Global Catalogue of Microorganisms (GCM) 10K type strain sequencing project: providing services to taxonomists for standard genome sequencing and annotation.</title>
        <authorList>
            <consortium name="The Broad Institute Genomics Platform"/>
            <consortium name="The Broad Institute Genome Sequencing Center for Infectious Disease"/>
            <person name="Wu L."/>
            <person name="Ma J."/>
        </authorList>
    </citation>
    <scope>NUCLEOTIDE SEQUENCE [LARGE SCALE GENOMIC DNA]</scope>
    <source>
        <strain evidence="2">JCM 18127</strain>
    </source>
</reference>
<dbReference type="RefSeq" id="WP_345266494.1">
    <property type="nucleotide sequence ID" value="NZ_BAABIM010000002.1"/>
</dbReference>